<evidence type="ECO:0000313" key="5">
    <source>
        <dbReference type="Proteomes" id="UP000237846"/>
    </source>
</evidence>
<evidence type="ECO:0000256" key="1">
    <source>
        <dbReference type="SAM" id="MobiDB-lite"/>
    </source>
</evidence>
<dbReference type="OrthoDB" id="3867729at2"/>
<dbReference type="RefSeq" id="WP_106253498.1">
    <property type="nucleotide sequence ID" value="NZ_PVZC01000013.1"/>
</dbReference>
<sequence>MRSSLPVRAAVLALGAAAAVASAPAAAADEASDRSDEIAEALAESPVYVDPVWDSVLTEEQRDDLAERIDDAGLTLYVVLVPLVNGDPWQGEPEALMAALDARLGDSASYLTADAYGGLYGRTTPQENGDVFWAAASVFHNDELADAPVYDQLQHVITLVEEGRGEQEYDELTADLGGPSASEGGSGGGQGEADQGGAGTALVAAAAAAALLAAAGSLVLLVRRRRRPPALPSAAFATAAEGYTERLAERARRELVEVGEELVEPDEPAADDSAGHAELRRALDAYHAAGKVVDAARTPADWAGALVLIRTAREEHERADAIAAGREPGRFPAPCFFHPLHEGRTKELDWRPIGQRRSLRVPACPECAAAVRGRRPPNALADEVDGAQVPYFEVDAERSLWAATGYGALRDDLVQRVLGGGFRRAAERSRD</sequence>
<proteinExistence type="predicted"/>
<feature type="transmembrane region" description="Helical" evidence="2">
    <location>
        <begin position="201"/>
        <end position="222"/>
    </location>
</feature>
<evidence type="ECO:0000256" key="3">
    <source>
        <dbReference type="SAM" id="SignalP"/>
    </source>
</evidence>
<keyword evidence="3" id="KW-0732">Signal</keyword>
<organism evidence="4 5">
    <name type="scientific">Allonocardiopsis opalescens</name>
    <dbReference type="NCBI Taxonomy" id="1144618"/>
    <lineage>
        <taxon>Bacteria</taxon>
        <taxon>Bacillati</taxon>
        <taxon>Actinomycetota</taxon>
        <taxon>Actinomycetes</taxon>
        <taxon>Streptosporangiales</taxon>
        <taxon>Allonocardiopsis</taxon>
    </lineage>
</organism>
<evidence type="ECO:0000313" key="4">
    <source>
        <dbReference type="EMBL" id="PRX91819.1"/>
    </source>
</evidence>
<feature type="region of interest" description="Disordered" evidence="1">
    <location>
        <begin position="173"/>
        <end position="196"/>
    </location>
</feature>
<name>A0A2T0PSD8_9ACTN</name>
<keyword evidence="5" id="KW-1185">Reference proteome</keyword>
<feature type="compositionally biased region" description="Gly residues" evidence="1">
    <location>
        <begin position="184"/>
        <end position="196"/>
    </location>
</feature>
<keyword evidence="2" id="KW-0472">Membrane</keyword>
<dbReference type="Proteomes" id="UP000237846">
    <property type="component" value="Unassembled WGS sequence"/>
</dbReference>
<dbReference type="EMBL" id="PVZC01000013">
    <property type="protein sequence ID" value="PRX91819.1"/>
    <property type="molecule type" value="Genomic_DNA"/>
</dbReference>
<gene>
    <name evidence="4" type="ORF">CLV72_1134</name>
</gene>
<reference evidence="4 5" key="1">
    <citation type="submission" date="2018-03" db="EMBL/GenBank/DDBJ databases">
        <title>Genomic Encyclopedia of Archaeal and Bacterial Type Strains, Phase II (KMG-II): from individual species to whole genera.</title>
        <authorList>
            <person name="Goeker M."/>
        </authorList>
    </citation>
    <scope>NUCLEOTIDE SEQUENCE [LARGE SCALE GENOMIC DNA]</scope>
    <source>
        <strain evidence="4 5">DSM 45601</strain>
    </source>
</reference>
<evidence type="ECO:0008006" key="6">
    <source>
        <dbReference type="Google" id="ProtNLM"/>
    </source>
</evidence>
<evidence type="ECO:0000256" key="2">
    <source>
        <dbReference type="SAM" id="Phobius"/>
    </source>
</evidence>
<protein>
    <recommendedName>
        <fullName evidence="6">MYXO-CTERM domain-containing protein</fullName>
    </recommendedName>
</protein>
<feature type="chain" id="PRO_5015431628" description="MYXO-CTERM domain-containing protein" evidence="3">
    <location>
        <begin position="28"/>
        <end position="431"/>
    </location>
</feature>
<accession>A0A2T0PSD8</accession>
<keyword evidence="2" id="KW-0812">Transmembrane</keyword>
<keyword evidence="2" id="KW-1133">Transmembrane helix</keyword>
<dbReference type="AlphaFoldDB" id="A0A2T0PSD8"/>
<comment type="caution">
    <text evidence="4">The sequence shown here is derived from an EMBL/GenBank/DDBJ whole genome shotgun (WGS) entry which is preliminary data.</text>
</comment>
<feature type="signal peptide" evidence="3">
    <location>
        <begin position="1"/>
        <end position="27"/>
    </location>
</feature>